<feature type="region of interest" description="Disordered" evidence="1">
    <location>
        <begin position="75"/>
        <end position="107"/>
    </location>
</feature>
<dbReference type="GeneID" id="36590658"/>
<organism evidence="2 3">
    <name type="scientific">Hyaloscypha bicolor E</name>
    <dbReference type="NCBI Taxonomy" id="1095630"/>
    <lineage>
        <taxon>Eukaryota</taxon>
        <taxon>Fungi</taxon>
        <taxon>Dikarya</taxon>
        <taxon>Ascomycota</taxon>
        <taxon>Pezizomycotina</taxon>
        <taxon>Leotiomycetes</taxon>
        <taxon>Helotiales</taxon>
        <taxon>Hyaloscyphaceae</taxon>
        <taxon>Hyaloscypha</taxon>
        <taxon>Hyaloscypha bicolor</taxon>
    </lineage>
</organism>
<dbReference type="RefSeq" id="XP_024741351.1">
    <property type="nucleotide sequence ID" value="XM_024882581.1"/>
</dbReference>
<accession>A0A2J6TN74</accession>
<gene>
    <name evidence="2" type="ORF">K444DRAFT_625901</name>
</gene>
<name>A0A2J6TN74_9HELO</name>
<sequence>MSVSANEVTRIEPSQQSLDEVGTSMSVPTQESQVSPPGQIQQLILNTLESQGTISTSDSSRMIQICTRFEKEIPGESPTKWKVEQLQTRRDSIQDNKQKSANDPTQA</sequence>
<evidence type="ECO:0000313" key="2">
    <source>
        <dbReference type="EMBL" id="PMD64447.1"/>
    </source>
</evidence>
<protein>
    <submittedName>
        <fullName evidence="2">Uncharacterized protein</fullName>
    </submittedName>
</protein>
<dbReference type="EMBL" id="KZ613754">
    <property type="protein sequence ID" value="PMD64447.1"/>
    <property type="molecule type" value="Genomic_DNA"/>
</dbReference>
<evidence type="ECO:0000313" key="3">
    <source>
        <dbReference type="Proteomes" id="UP000235371"/>
    </source>
</evidence>
<evidence type="ECO:0000256" key="1">
    <source>
        <dbReference type="SAM" id="MobiDB-lite"/>
    </source>
</evidence>
<dbReference type="InParanoid" id="A0A2J6TN74"/>
<reference evidence="2 3" key="1">
    <citation type="submission" date="2016-04" db="EMBL/GenBank/DDBJ databases">
        <title>A degradative enzymes factory behind the ericoid mycorrhizal symbiosis.</title>
        <authorList>
            <consortium name="DOE Joint Genome Institute"/>
            <person name="Martino E."/>
            <person name="Morin E."/>
            <person name="Grelet G."/>
            <person name="Kuo A."/>
            <person name="Kohler A."/>
            <person name="Daghino S."/>
            <person name="Barry K."/>
            <person name="Choi C."/>
            <person name="Cichocki N."/>
            <person name="Clum A."/>
            <person name="Copeland A."/>
            <person name="Hainaut M."/>
            <person name="Haridas S."/>
            <person name="Labutti K."/>
            <person name="Lindquist E."/>
            <person name="Lipzen A."/>
            <person name="Khouja H.-R."/>
            <person name="Murat C."/>
            <person name="Ohm R."/>
            <person name="Olson A."/>
            <person name="Spatafora J."/>
            <person name="Veneault-Fourrey C."/>
            <person name="Henrissat B."/>
            <person name="Grigoriev I."/>
            <person name="Martin F."/>
            <person name="Perotto S."/>
        </authorList>
    </citation>
    <scope>NUCLEOTIDE SEQUENCE [LARGE SCALE GENOMIC DNA]</scope>
    <source>
        <strain evidence="2 3">E</strain>
    </source>
</reference>
<dbReference type="AlphaFoldDB" id="A0A2J6TN74"/>
<feature type="compositionally biased region" description="Basic and acidic residues" evidence="1">
    <location>
        <begin position="75"/>
        <end position="100"/>
    </location>
</feature>
<proteinExistence type="predicted"/>
<keyword evidence="3" id="KW-1185">Reference proteome</keyword>
<feature type="region of interest" description="Disordered" evidence="1">
    <location>
        <begin position="1"/>
        <end position="38"/>
    </location>
</feature>
<dbReference type="Proteomes" id="UP000235371">
    <property type="component" value="Unassembled WGS sequence"/>
</dbReference>